<dbReference type="PANTHER" id="PTHR39332:SF7">
    <property type="entry name" value="SRPBCC FAMILY PROTEIN"/>
    <property type="match status" value="1"/>
</dbReference>
<dbReference type="EMBL" id="BNDW01000068">
    <property type="protein sequence ID" value="GHI25044.1"/>
    <property type="molecule type" value="Genomic_DNA"/>
</dbReference>
<dbReference type="InterPro" id="IPR019587">
    <property type="entry name" value="Polyketide_cyclase/dehydratase"/>
</dbReference>
<gene>
    <name evidence="1" type="ORF">Shyd_64150</name>
</gene>
<evidence type="ECO:0000313" key="1">
    <source>
        <dbReference type="EMBL" id="GHI25044.1"/>
    </source>
</evidence>
<dbReference type="Pfam" id="PF10604">
    <property type="entry name" value="Polyketide_cyc2"/>
    <property type="match status" value="1"/>
</dbReference>
<reference evidence="1" key="1">
    <citation type="submission" date="2024-05" db="EMBL/GenBank/DDBJ databases">
        <title>Whole genome shotgun sequence of Streptomyces hydrogenans NBRC 13475.</title>
        <authorList>
            <person name="Komaki H."/>
            <person name="Tamura T."/>
        </authorList>
    </citation>
    <scope>NUCLEOTIDE SEQUENCE</scope>
    <source>
        <strain evidence="1">NBRC 13475</strain>
    </source>
</reference>
<evidence type="ECO:0008006" key="3">
    <source>
        <dbReference type="Google" id="ProtNLM"/>
    </source>
</evidence>
<accession>A0ABQ3PJ42</accession>
<dbReference type="PANTHER" id="PTHR39332">
    <property type="entry name" value="BLL4707 PROTEIN"/>
    <property type="match status" value="1"/>
</dbReference>
<dbReference type="RefSeq" id="WP_190221327.1">
    <property type="nucleotide sequence ID" value="NZ_BNBS01000001.1"/>
</dbReference>
<dbReference type="Gene3D" id="3.30.530.20">
    <property type="match status" value="1"/>
</dbReference>
<organism evidence="1 2">
    <name type="scientific">Streptomyces hydrogenans</name>
    <dbReference type="NCBI Taxonomy" id="1873719"/>
    <lineage>
        <taxon>Bacteria</taxon>
        <taxon>Bacillati</taxon>
        <taxon>Actinomycetota</taxon>
        <taxon>Actinomycetes</taxon>
        <taxon>Kitasatosporales</taxon>
        <taxon>Streptomycetaceae</taxon>
        <taxon>Streptomyces</taxon>
    </lineage>
</organism>
<dbReference type="Proteomes" id="UP001052739">
    <property type="component" value="Unassembled WGS sequence"/>
</dbReference>
<proteinExistence type="predicted"/>
<evidence type="ECO:0000313" key="2">
    <source>
        <dbReference type="Proteomes" id="UP001052739"/>
    </source>
</evidence>
<dbReference type="SUPFAM" id="SSF55961">
    <property type="entry name" value="Bet v1-like"/>
    <property type="match status" value="1"/>
</dbReference>
<dbReference type="CDD" id="cd07821">
    <property type="entry name" value="PYR_PYL_RCAR_like"/>
    <property type="match status" value="1"/>
</dbReference>
<name>A0ABQ3PJ42_9ACTN</name>
<keyword evidence="2" id="KW-1185">Reference proteome</keyword>
<dbReference type="InterPro" id="IPR023393">
    <property type="entry name" value="START-like_dom_sf"/>
</dbReference>
<protein>
    <recommendedName>
        <fullName evidence="3">SRPBCC family protein</fullName>
    </recommendedName>
</protein>
<comment type="caution">
    <text evidence="1">The sequence shown here is derived from an EMBL/GenBank/DDBJ whole genome shotgun (WGS) entry which is preliminary data.</text>
</comment>
<sequence>MHPRTLERSVVIAADPDAVWALAGGFAALAHWHPHLPPVTVEDGADPEVPGAVRVFALDGTVVARELLLAHDPAARRYLYRLLDPLALPVEEYVATFAVAPHPDGAEVRWSAVYRAPDEVAARAEAAFGDGVYATGLAALRERLTSTR</sequence>